<evidence type="ECO:0000256" key="1">
    <source>
        <dbReference type="ARBA" id="ARBA00006461"/>
    </source>
</evidence>
<feature type="compositionally biased region" description="Low complexity" evidence="3">
    <location>
        <begin position="81"/>
        <end position="93"/>
    </location>
</feature>
<comment type="similarity">
    <text evidence="1">Belongs to the SPT2 family.</text>
</comment>
<dbReference type="Proteomes" id="UP001302812">
    <property type="component" value="Unassembled WGS sequence"/>
</dbReference>
<reference evidence="4" key="2">
    <citation type="submission" date="2023-05" db="EMBL/GenBank/DDBJ databases">
        <authorList>
            <consortium name="Lawrence Berkeley National Laboratory"/>
            <person name="Steindorff A."/>
            <person name="Hensen N."/>
            <person name="Bonometti L."/>
            <person name="Westerberg I."/>
            <person name="Brannstrom I.O."/>
            <person name="Guillou S."/>
            <person name="Cros-Aarteil S."/>
            <person name="Calhoun S."/>
            <person name="Haridas S."/>
            <person name="Kuo A."/>
            <person name="Mondo S."/>
            <person name="Pangilinan J."/>
            <person name="Riley R."/>
            <person name="Labutti K."/>
            <person name="Andreopoulos B."/>
            <person name="Lipzen A."/>
            <person name="Chen C."/>
            <person name="Yanf M."/>
            <person name="Daum C."/>
            <person name="Ng V."/>
            <person name="Clum A."/>
            <person name="Ohm R."/>
            <person name="Martin F."/>
            <person name="Silar P."/>
            <person name="Natvig D."/>
            <person name="Lalanne C."/>
            <person name="Gautier V."/>
            <person name="Ament-Velasquez S.L."/>
            <person name="Kruys A."/>
            <person name="Hutchinson M.I."/>
            <person name="Powell A.J."/>
            <person name="Barry K."/>
            <person name="Miller A.N."/>
            <person name="Grigoriev I.V."/>
            <person name="Debuchy R."/>
            <person name="Gladieux P."/>
            <person name="Thoren M.H."/>
            <person name="Johannesson H."/>
        </authorList>
    </citation>
    <scope>NUCLEOTIDE SEQUENCE</scope>
    <source>
        <strain evidence="4">CBS 508.74</strain>
    </source>
</reference>
<feature type="compositionally biased region" description="Pro residues" evidence="3">
    <location>
        <begin position="14"/>
        <end position="28"/>
    </location>
</feature>
<evidence type="ECO:0000313" key="5">
    <source>
        <dbReference type="Proteomes" id="UP001302812"/>
    </source>
</evidence>
<reference evidence="4" key="1">
    <citation type="journal article" date="2023" name="Mol. Phylogenet. Evol.">
        <title>Genome-scale phylogeny and comparative genomics of the fungal order Sordariales.</title>
        <authorList>
            <person name="Hensen N."/>
            <person name="Bonometti L."/>
            <person name="Westerberg I."/>
            <person name="Brannstrom I.O."/>
            <person name="Guillou S."/>
            <person name="Cros-Aarteil S."/>
            <person name="Calhoun S."/>
            <person name="Haridas S."/>
            <person name="Kuo A."/>
            <person name="Mondo S."/>
            <person name="Pangilinan J."/>
            <person name="Riley R."/>
            <person name="LaButti K."/>
            <person name="Andreopoulos B."/>
            <person name="Lipzen A."/>
            <person name="Chen C."/>
            <person name="Yan M."/>
            <person name="Daum C."/>
            <person name="Ng V."/>
            <person name="Clum A."/>
            <person name="Steindorff A."/>
            <person name="Ohm R.A."/>
            <person name="Martin F."/>
            <person name="Silar P."/>
            <person name="Natvig D.O."/>
            <person name="Lalanne C."/>
            <person name="Gautier V."/>
            <person name="Ament-Velasquez S.L."/>
            <person name="Kruys A."/>
            <person name="Hutchinson M.I."/>
            <person name="Powell A.J."/>
            <person name="Barry K."/>
            <person name="Miller A.N."/>
            <person name="Grigoriev I.V."/>
            <person name="Debuchy R."/>
            <person name="Gladieux P."/>
            <person name="Hiltunen Thoren M."/>
            <person name="Johannesson H."/>
        </authorList>
    </citation>
    <scope>NUCLEOTIDE SEQUENCE</scope>
    <source>
        <strain evidence="4">CBS 508.74</strain>
    </source>
</reference>
<dbReference type="Pfam" id="PF08243">
    <property type="entry name" value="SPT2"/>
    <property type="match status" value="1"/>
</dbReference>
<evidence type="ECO:0000256" key="3">
    <source>
        <dbReference type="SAM" id="MobiDB-lite"/>
    </source>
</evidence>
<proteinExistence type="inferred from homology"/>
<feature type="compositionally biased region" description="Polar residues" evidence="3">
    <location>
        <begin position="96"/>
        <end position="116"/>
    </location>
</feature>
<dbReference type="EMBL" id="MU853332">
    <property type="protein sequence ID" value="KAK4117262.1"/>
    <property type="molecule type" value="Genomic_DNA"/>
</dbReference>
<feature type="compositionally biased region" description="Low complexity" evidence="3">
    <location>
        <begin position="236"/>
        <end position="247"/>
    </location>
</feature>
<feature type="compositionally biased region" description="Polar residues" evidence="3">
    <location>
        <begin position="190"/>
        <end position="202"/>
    </location>
</feature>
<feature type="compositionally biased region" description="Basic and acidic residues" evidence="3">
    <location>
        <begin position="222"/>
        <end position="232"/>
    </location>
</feature>
<dbReference type="GO" id="GO:0005730">
    <property type="term" value="C:nucleolus"/>
    <property type="evidence" value="ECO:0007669"/>
    <property type="project" value="TreeGrafter"/>
</dbReference>
<dbReference type="GO" id="GO:0003677">
    <property type="term" value="F:DNA binding"/>
    <property type="evidence" value="ECO:0007669"/>
    <property type="project" value="TreeGrafter"/>
</dbReference>
<evidence type="ECO:0008006" key="6">
    <source>
        <dbReference type="Google" id="ProtNLM"/>
    </source>
</evidence>
<keyword evidence="5" id="KW-1185">Reference proteome</keyword>
<evidence type="ECO:0000256" key="2">
    <source>
        <dbReference type="ARBA" id="ARBA00023054"/>
    </source>
</evidence>
<dbReference type="GO" id="GO:0006360">
    <property type="term" value="P:transcription by RNA polymerase I"/>
    <property type="evidence" value="ECO:0007669"/>
    <property type="project" value="TreeGrafter"/>
</dbReference>
<keyword evidence="2" id="KW-0175">Coiled coil</keyword>
<dbReference type="GO" id="GO:0006334">
    <property type="term" value="P:nucleosome assembly"/>
    <property type="evidence" value="ECO:0007669"/>
    <property type="project" value="TreeGrafter"/>
</dbReference>
<dbReference type="GO" id="GO:0042393">
    <property type="term" value="F:histone binding"/>
    <property type="evidence" value="ECO:0007669"/>
    <property type="project" value="TreeGrafter"/>
</dbReference>
<dbReference type="AlphaFoldDB" id="A0AAN6YXE2"/>
<feature type="compositionally biased region" description="Polar residues" evidence="3">
    <location>
        <begin position="56"/>
        <end position="65"/>
    </location>
</feature>
<feature type="compositionally biased region" description="Basic and acidic residues" evidence="3">
    <location>
        <begin position="345"/>
        <end position="367"/>
    </location>
</feature>
<feature type="compositionally biased region" description="Basic and acidic residues" evidence="3">
    <location>
        <begin position="152"/>
        <end position="185"/>
    </location>
</feature>
<protein>
    <recommendedName>
        <fullName evidence="6">SPT2 chromatin protein</fullName>
    </recommendedName>
</protein>
<organism evidence="4 5">
    <name type="scientific">Canariomyces notabilis</name>
    <dbReference type="NCBI Taxonomy" id="2074819"/>
    <lineage>
        <taxon>Eukaryota</taxon>
        <taxon>Fungi</taxon>
        <taxon>Dikarya</taxon>
        <taxon>Ascomycota</taxon>
        <taxon>Pezizomycotina</taxon>
        <taxon>Sordariomycetes</taxon>
        <taxon>Sordariomycetidae</taxon>
        <taxon>Sordariales</taxon>
        <taxon>Chaetomiaceae</taxon>
        <taxon>Canariomyces</taxon>
    </lineage>
</organism>
<dbReference type="GeneID" id="89936980"/>
<evidence type="ECO:0000313" key="4">
    <source>
        <dbReference type="EMBL" id="KAK4117262.1"/>
    </source>
</evidence>
<dbReference type="PANTHER" id="PTHR22691:SF8">
    <property type="entry name" value="PROTEIN SPT2 HOMOLOG"/>
    <property type="match status" value="1"/>
</dbReference>
<gene>
    <name evidence="4" type="ORF">N656DRAFT_743353</name>
</gene>
<dbReference type="InterPro" id="IPR013256">
    <property type="entry name" value="Chromatin_SPT2"/>
</dbReference>
<name>A0AAN6YXE2_9PEZI</name>
<feature type="compositionally biased region" description="Acidic residues" evidence="3">
    <location>
        <begin position="289"/>
        <end position="308"/>
    </location>
</feature>
<sequence length="381" mass="41179">MPILDLLASISGEKPPPPSNPAPRPSAPLPKRKAEDELRTVGVKVARAQPAADTSLRPNGQSSKPSHPPGDKPTVSSNTKAAPAPRPAVSRPVPTEKSNLAGSKPRTTGSSSTNGDKSLPSRPAVNRPAPGESAPPRKRSYKEIMALAKANAEQRESLGKIIHKSIDRGMTMKERKELKAGDARKAKTATPGQNGSTTTPSRDASRALGTRSKFPSGQIPAKKTESVVEEKKVKKAALATTGYTGTARPPPGASAPAKGGAVRRSGLEPQSRERSRYGAPSRGSRNRYDEEDDDLDDFIEYDDEEDEPGYGNRYGYGYGSQEDESDMEAGLSDIETEEQQAARLARREDQEQEELEKRLKREKEERKRRLLQSAKSKAGAR</sequence>
<accession>A0AAN6YXE2</accession>
<feature type="region of interest" description="Disordered" evidence="3">
    <location>
        <begin position="1"/>
        <end position="381"/>
    </location>
</feature>
<dbReference type="PANTHER" id="PTHR22691">
    <property type="entry name" value="YEAST SPT2-RELATED"/>
    <property type="match status" value="1"/>
</dbReference>
<dbReference type="RefSeq" id="XP_064674832.1">
    <property type="nucleotide sequence ID" value="XM_064812855.1"/>
</dbReference>
<dbReference type="SMART" id="SM00784">
    <property type="entry name" value="SPT2"/>
    <property type="match status" value="1"/>
</dbReference>
<comment type="caution">
    <text evidence="4">The sequence shown here is derived from an EMBL/GenBank/DDBJ whole genome shotgun (WGS) entry which is preliminary data.</text>
</comment>